<organism evidence="2 4">
    <name type="scientific">Rhizophagus clarus</name>
    <dbReference type="NCBI Taxonomy" id="94130"/>
    <lineage>
        <taxon>Eukaryota</taxon>
        <taxon>Fungi</taxon>
        <taxon>Fungi incertae sedis</taxon>
        <taxon>Mucoromycota</taxon>
        <taxon>Glomeromycotina</taxon>
        <taxon>Glomeromycetes</taxon>
        <taxon>Glomerales</taxon>
        <taxon>Glomeraceae</taxon>
        <taxon>Rhizophagus</taxon>
    </lineage>
</organism>
<reference evidence="3" key="2">
    <citation type="submission" date="2019-10" db="EMBL/GenBank/DDBJ databases">
        <title>Conservation and host-specific expression of non-tandemly repeated heterogenous ribosome RNA gene in arbuscular mycorrhizal fungi.</title>
        <authorList>
            <person name="Maeda T."/>
            <person name="Kobayashi Y."/>
            <person name="Nakagawa T."/>
            <person name="Ezawa T."/>
            <person name="Yamaguchi K."/>
            <person name="Bino T."/>
            <person name="Nishimoto Y."/>
            <person name="Shigenobu S."/>
            <person name="Kawaguchi M."/>
        </authorList>
    </citation>
    <scope>NUCLEOTIDE SEQUENCE</scope>
    <source>
        <strain evidence="3">HR1</strain>
    </source>
</reference>
<feature type="compositionally biased region" description="Low complexity" evidence="1">
    <location>
        <begin position="1"/>
        <end position="23"/>
    </location>
</feature>
<evidence type="ECO:0000313" key="3">
    <source>
        <dbReference type="EMBL" id="GES79007.1"/>
    </source>
</evidence>
<evidence type="ECO:0000313" key="2">
    <source>
        <dbReference type="EMBL" id="GBB85320.1"/>
    </source>
</evidence>
<comment type="caution">
    <text evidence="2">The sequence shown here is derived from an EMBL/GenBank/DDBJ whole genome shotgun (WGS) entry which is preliminary data.</text>
</comment>
<name>A0A2Z6Q5J9_9GLOM</name>
<evidence type="ECO:0000256" key="1">
    <source>
        <dbReference type="SAM" id="MobiDB-lite"/>
    </source>
</evidence>
<proteinExistence type="predicted"/>
<reference evidence="2 4" key="1">
    <citation type="submission" date="2017-11" db="EMBL/GenBank/DDBJ databases">
        <title>The genome of Rhizophagus clarus HR1 reveals common genetic basis of auxotrophy among arbuscular mycorrhizal fungi.</title>
        <authorList>
            <person name="Kobayashi Y."/>
        </authorList>
    </citation>
    <scope>NUCLEOTIDE SEQUENCE [LARGE SCALE GENOMIC DNA]</scope>
    <source>
        <strain evidence="2 4">HR1</strain>
    </source>
</reference>
<keyword evidence="4" id="KW-1185">Reference proteome</keyword>
<dbReference type="EMBL" id="BEXD01000212">
    <property type="protein sequence ID" value="GBB85320.1"/>
    <property type="molecule type" value="Genomic_DNA"/>
</dbReference>
<sequence>MSDSSSVTLETSSTDSNGSTSESKQMIHHSQLSKINISTKNAIVIFPENNFCEEPGSIEEEMLSFSFVTNCPSPIERKMDRYKKLRAMHERAGRLPKSPGNNSN</sequence>
<feature type="region of interest" description="Disordered" evidence="1">
    <location>
        <begin position="1"/>
        <end position="29"/>
    </location>
</feature>
<dbReference type="OrthoDB" id="2382013at2759"/>
<dbReference type="AlphaFoldDB" id="A0A2Z6Q5J9"/>
<protein>
    <submittedName>
        <fullName evidence="2">Uncharacterized protein</fullName>
    </submittedName>
</protein>
<dbReference type="Proteomes" id="UP000247702">
    <property type="component" value="Unassembled WGS sequence"/>
</dbReference>
<gene>
    <name evidence="3" type="ORF">RCL2_000632100</name>
    <name evidence="2" type="ORF">RclHR1_11890003</name>
</gene>
<dbReference type="EMBL" id="BLAL01000043">
    <property type="protein sequence ID" value="GES79007.1"/>
    <property type="molecule type" value="Genomic_DNA"/>
</dbReference>
<evidence type="ECO:0000313" key="4">
    <source>
        <dbReference type="Proteomes" id="UP000247702"/>
    </source>
</evidence>
<dbReference type="Proteomes" id="UP000615446">
    <property type="component" value="Unassembled WGS sequence"/>
</dbReference>
<accession>A0A2Z6Q5J9</accession>